<dbReference type="CDD" id="cd09274">
    <property type="entry name" value="RNase_HI_RT_Ty3"/>
    <property type="match status" value="1"/>
</dbReference>
<evidence type="ECO:0000259" key="7">
    <source>
        <dbReference type="Pfam" id="PF17917"/>
    </source>
</evidence>
<dbReference type="STRING" id="39966.A0A369JLZ1"/>
<keyword evidence="9" id="KW-1185">Reference proteome</keyword>
<dbReference type="GO" id="GO:0016787">
    <property type="term" value="F:hydrolase activity"/>
    <property type="evidence" value="ECO:0007669"/>
    <property type="project" value="UniProtKB-KW"/>
</dbReference>
<dbReference type="Proteomes" id="UP000076154">
    <property type="component" value="Unassembled WGS sequence"/>
</dbReference>
<gene>
    <name evidence="8" type="ORF">Hypma_010546</name>
</gene>
<dbReference type="PANTHER" id="PTHR37984:SF5">
    <property type="entry name" value="PROTEIN NYNRIN-LIKE"/>
    <property type="match status" value="1"/>
</dbReference>
<keyword evidence="3" id="KW-0540">Nuclease</keyword>
<dbReference type="InParanoid" id="A0A369JLZ1"/>
<dbReference type="SUPFAM" id="SSF56672">
    <property type="entry name" value="DNA/RNA polymerases"/>
    <property type="match status" value="1"/>
</dbReference>
<name>A0A369JLZ1_HYPMA</name>
<dbReference type="Pfam" id="PF17917">
    <property type="entry name" value="RT_RNaseH"/>
    <property type="match status" value="1"/>
</dbReference>
<keyword evidence="6" id="KW-0695">RNA-directed DNA polymerase</keyword>
<evidence type="ECO:0000256" key="5">
    <source>
        <dbReference type="ARBA" id="ARBA00022801"/>
    </source>
</evidence>
<accession>A0A369JLZ1</accession>
<keyword evidence="2" id="KW-0548">Nucleotidyltransferase</keyword>
<protein>
    <recommendedName>
        <fullName evidence="7">Reverse transcriptase RNase H-like domain-containing protein</fullName>
    </recommendedName>
</protein>
<sequence>MRAITKWRSDLLGSHIHIYTDHKTLENFDSQRDLSRRQARWMEYLSQYEYTIHYIAGELNTIVDALSRLPDSVDSMNSPSLIAPVFEISSDPSIVANIKKGYTSDPWCKTLISDLKKQLLDAKLNIHLTDGLLFIGHCLIIPCFKDLRENLYRLAHDNLGHFSGSKSYTFLGMIFISRTCAGTSSVHTSPPAQNVNRTKAAQPKTLDHYTPFLSPTNALTPLQSTSLVRFPRTTVLTK</sequence>
<dbReference type="InterPro" id="IPR050951">
    <property type="entry name" value="Retrovirus_Pol_polyprotein"/>
</dbReference>
<dbReference type="AlphaFoldDB" id="A0A369JLZ1"/>
<evidence type="ECO:0000256" key="1">
    <source>
        <dbReference type="ARBA" id="ARBA00022679"/>
    </source>
</evidence>
<evidence type="ECO:0000313" key="8">
    <source>
        <dbReference type="EMBL" id="RDB22362.1"/>
    </source>
</evidence>
<dbReference type="GO" id="GO:0003964">
    <property type="term" value="F:RNA-directed DNA polymerase activity"/>
    <property type="evidence" value="ECO:0007669"/>
    <property type="project" value="UniProtKB-KW"/>
</dbReference>
<proteinExistence type="predicted"/>
<keyword evidence="4" id="KW-0255">Endonuclease</keyword>
<dbReference type="InterPro" id="IPR043502">
    <property type="entry name" value="DNA/RNA_pol_sf"/>
</dbReference>
<dbReference type="GO" id="GO:0004519">
    <property type="term" value="F:endonuclease activity"/>
    <property type="evidence" value="ECO:0007669"/>
    <property type="project" value="UniProtKB-KW"/>
</dbReference>
<reference evidence="8" key="1">
    <citation type="submission" date="2018-04" db="EMBL/GenBank/DDBJ databases">
        <title>Whole genome sequencing of Hypsizygus marmoreus.</title>
        <authorList>
            <person name="Choi I.-G."/>
            <person name="Min B."/>
            <person name="Kim J.-G."/>
            <person name="Kim S."/>
            <person name="Oh Y.-L."/>
            <person name="Kong W.-S."/>
            <person name="Park H."/>
            <person name="Jeong J."/>
            <person name="Song E.-S."/>
        </authorList>
    </citation>
    <scope>NUCLEOTIDE SEQUENCE [LARGE SCALE GENOMIC DNA]</scope>
    <source>
        <strain evidence="8">51987-8</strain>
    </source>
</reference>
<dbReference type="InterPro" id="IPR041373">
    <property type="entry name" value="RT_RNaseH"/>
</dbReference>
<organism evidence="8 9">
    <name type="scientific">Hypsizygus marmoreus</name>
    <name type="common">White beech mushroom</name>
    <name type="synonym">Agaricus marmoreus</name>
    <dbReference type="NCBI Taxonomy" id="39966"/>
    <lineage>
        <taxon>Eukaryota</taxon>
        <taxon>Fungi</taxon>
        <taxon>Dikarya</taxon>
        <taxon>Basidiomycota</taxon>
        <taxon>Agaricomycotina</taxon>
        <taxon>Agaricomycetes</taxon>
        <taxon>Agaricomycetidae</taxon>
        <taxon>Agaricales</taxon>
        <taxon>Tricholomatineae</taxon>
        <taxon>Lyophyllaceae</taxon>
        <taxon>Hypsizygus</taxon>
    </lineage>
</organism>
<dbReference type="PANTHER" id="PTHR37984">
    <property type="entry name" value="PROTEIN CBG26694"/>
    <property type="match status" value="1"/>
</dbReference>
<evidence type="ECO:0000313" key="9">
    <source>
        <dbReference type="Proteomes" id="UP000076154"/>
    </source>
</evidence>
<comment type="caution">
    <text evidence="8">The sequence shown here is derived from an EMBL/GenBank/DDBJ whole genome shotgun (WGS) entry which is preliminary data.</text>
</comment>
<evidence type="ECO:0000256" key="4">
    <source>
        <dbReference type="ARBA" id="ARBA00022759"/>
    </source>
</evidence>
<keyword evidence="1" id="KW-0808">Transferase</keyword>
<evidence type="ECO:0000256" key="3">
    <source>
        <dbReference type="ARBA" id="ARBA00022722"/>
    </source>
</evidence>
<evidence type="ECO:0000256" key="6">
    <source>
        <dbReference type="ARBA" id="ARBA00022918"/>
    </source>
</evidence>
<dbReference type="EMBL" id="LUEZ02000051">
    <property type="protein sequence ID" value="RDB22362.1"/>
    <property type="molecule type" value="Genomic_DNA"/>
</dbReference>
<evidence type="ECO:0000256" key="2">
    <source>
        <dbReference type="ARBA" id="ARBA00022695"/>
    </source>
</evidence>
<keyword evidence="5" id="KW-0378">Hydrolase</keyword>
<dbReference type="OrthoDB" id="3268967at2759"/>
<feature type="domain" description="Reverse transcriptase RNase H-like" evidence="7">
    <location>
        <begin position="2"/>
        <end position="48"/>
    </location>
</feature>